<dbReference type="AlphaFoldDB" id="A0A437GXY5"/>
<dbReference type="SUPFAM" id="SSF52096">
    <property type="entry name" value="ClpP/crotonase"/>
    <property type="match status" value="1"/>
</dbReference>
<sequence>MIAAETLSDGVTVLTLNRPQSANALTLPMVAKFRETIARLNADVGVRVVVLAAQGKAFCAGLDLKEVLMGEDAPEGPIENMELQERFSGLMREVAEARFPVVAAIEGAAVGAGMGLAVGADIRVAGPGARFLNGAVRIGLSAGECGISYHLPRLIGSGRAAEVMLTGRPVDAAEAHAIGLVTTLTEAGGALDAAIAVARQIAENSPYAIKHTKQVMRANIDAPSLGAAIELENHVQCLALGTDDFREACAAFAEKRKPRFVGR</sequence>
<dbReference type="PROSITE" id="PS00166">
    <property type="entry name" value="ENOYL_COA_HYDRATASE"/>
    <property type="match status" value="1"/>
</dbReference>
<dbReference type="CDD" id="cd06558">
    <property type="entry name" value="crotonase-like"/>
    <property type="match status" value="1"/>
</dbReference>
<proteinExistence type="inferred from homology"/>
<name>A0A437GXY5_9SPHN</name>
<accession>A0A437GXY5</accession>
<keyword evidence="4" id="KW-1185">Reference proteome</keyword>
<dbReference type="Proteomes" id="UP000283003">
    <property type="component" value="Unassembled WGS sequence"/>
</dbReference>
<dbReference type="PANTHER" id="PTHR43802:SF1">
    <property type="entry name" value="IP11341P-RELATED"/>
    <property type="match status" value="1"/>
</dbReference>
<dbReference type="GO" id="GO:0003824">
    <property type="term" value="F:catalytic activity"/>
    <property type="evidence" value="ECO:0007669"/>
    <property type="project" value="InterPro"/>
</dbReference>
<dbReference type="Gene3D" id="3.90.226.10">
    <property type="entry name" value="2-enoyl-CoA Hydratase, Chain A, domain 1"/>
    <property type="match status" value="1"/>
</dbReference>
<dbReference type="Gene3D" id="1.10.12.10">
    <property type="entry name" value="Lyase 2-enoyl-coa Hydratase, Chain A, domain 2"/>
    <property type="match status" value="1"/>
</dbReference>
<dbReference type="OrthoDB" id="9802898at2"/>
<evidence type="ECO:0000256" key="1">
    <source>
        <dbReference type="ARBA" id="ARBA00005254"/>
    </source>
</evidence>
<protein>
    <submittedName>
        <fullName evidence="3">Enoyl-CoA hydratase</fullName>
    </submittedName>
</protein>
<dbReference type="InterPro" id="IPR018376">
    <property type="entry name" value="Enoyl-CoA_hyd/isom_CS"/>
</dbReference>
<comment type="caution">
    <text evidence="3">The sequence shown here is derived from an EMBL/GenBank/DDBJ whole genome shotgun (WGS) entry which is preliminary data.</text>
</comment>
<dbReference type="InterPro" id="IPR001753">
    <property type="entry name" value="Enoyl-CoA_hydra/iso"/>
</dbReference>
<organism evidence="3 4">
    <name type="scientific">Croceicoccus ponticola</name>
    <dbReference type="NCBI Taxonomy" id="2217664"/>
    <lineage>
        <taxon>Bacteria</taxon>
        <taxon>Pseudomonadati</taxon>
        <taxon>Pseudomonadota</taxon>
        <taxon>Alphaproteobacteria</taxon>
        <taxon>Sphingomonadales</taxon>
        <taxon>Erythrobacteraceae</taxon>
        <taxon>Croceicoccus</taxon>
    </lineage>
</organism>
<evidence type="ECO:0000313" key="3">
    <source>
        <dbReference type="EMBL" id="RVQ67230.1"/>
    </source>
</evidence>
<dbReference type="InterPro" id="IPR029045">
    <property type="entry name" value="ClpP/crotonase-like_dom_sf"/>
</dbReference>
<dbReference type="PANTHER" id="PTHR43802">
    <property type="entry name" value="ENOYL-COA HYDRATASE"/>
    <property type="match status" value="1"/>
</dbReference>
<gene>
    <name evidence="3" type="ORF">EKN06_09530</name>
</gene>
<comment type="similarity">
    <text evidence="1 2">Belongs to the enoyl-CoA hydratase/isomerase family.</text>
</comment>
<evidence type="ECO:0000313" key="4">
    <source>
        <dbReference type="Proteomes" id="UP000283003"/>
    </source>
</evidence>
<evidence type="ECO:0000256" key="2">
    <source>
        <dbReference type="RuleBase" id="RU003707"/>
    </source>
</evidence>
<dbReference type="Pfam" id="PF00378">
    <property type="entry name" value="ECH_1"/>
    <property type="match status" value="1"/>
</dbReference>
<dbReference type="EMBL" id="RXOL01000003">
    <property type="protein sequence ID" value="RVQ67230.1"/>
    <property type="molecule type" value="Genomic_DNA"/>
</dbReference>
<reference evidence="3 4" key="1">
    <citation type="submission" date="2018-12" db="EMBL/GenBank/DDBJ databases">
        <title>Croceicoccus ponticola sp. nov., a lipolytic bacterium isolated from seawater.</title>
        <authorList>
            <person name="Yoon J.-H."/>
        </authorList>
    </citation>
    <scope>NUCLEOTIDE SEQUENCE [LARGE SCALE GENOMIC DNA]</scope>
    <source>
        <strain evidence="3 4">GM-16</strain>
    </source>
</reference>
<dbReference type="InterPro" id="IPR014748">
    <property type="entry name" value="Enoyl-CoA_hydra_C"/>
</dbReference>